<evidence type="ECO:0000256" key="1">
    <source>
        <dbReference type="ARBA" id="ARBA00022553"/>
    </source>
</evidence>
<dbReference type="CDD" id="cd07041">
    <property type="entry name" value="STAS_RsbR_RsbS_like"/>
    <property type="match status" value="1"/>
</dbReference>
<sequence length="276" mass="31344">MNVTTTSKIDKYILNNREEFQSLLLSEASNVATKINSILEEGNIDLLKNAEKIALFVAGNKREELIDFAEVEGISWAKHSLTLALKLEWIHALRRTLWHLLRENNPLNSNSKSLTDFYELEQNINDGIDEFLNNFFISYSKYKDELIMTQRNLVEHLSVPIIPVSASIAILPMIGSFDSYRMDIIKEKILNEISRLRASVLIMDLSGIPEMDEYTISNFQKVLNGVTLMGTKSILTGLSPQLANKMIQLGWGIEKDIEIKGTLQHALNDYLVVNSK</sequence>
<dbReference type="EMBL" id="QWEH01000004">
    <property type="protein sequence ID" value="RHW32925.1"/>
    <property type="molecule type" value="Genomic_DNA"/>
</dbReference>
<dbReference type="SUPFAM" id="SSF52091">
    <property type="entry name" value="SpoIIaa-like"/>
    <property type="match status" value="1"/>
</dbReference>
<dbReference type="AlphaFoldDB" id="A0A417YIM5"/>
<reference evidence="3 4" key="1">
    <citation type="journal article" date="2007" name="Int. J. Syst. Evol. Microbiol.">
        <title>Oceanobacillus profundus sp. nov., isolated from a deep-sea sediment core.</title>
        <authorList>
            <person name="Kim Y.G."/>
            <person name="Choi D.H."/>
            <person name="Hyun S."/>
            <person name="Cho B.C."/>
        </authorList>
    </citation>
    <scope>NUCLEOTIDE SEQUENCE [LARGE SCALE GENOMIC DNA]</scope>
    <source>
        <strain evidence="3 4">DSM 18246</strain>
    </source>
</reference>
<protein>
    <submittedName>
        <fullName evidence="3">STAS domain-containing protein</fullName>
    </submittedName>
</protein>
<evidence type="ECO:0000259" key="2">
    <source>
        <dbReference type="PROSITE" id="PS50801"/>
    </source>
</evidence>
<keyword evidence="1" id="KW-0597">Phosphoprotein</keyword>
<dbReference type="OrthoDB" id="2379721at2"/>
<dbReference type="RefSeq" id="WP_095307339.1">
    <property type="nucleotide sequence ID" value="NZ_JAMAWL010000005.1"/>
</dbReference>
<evidence type="ECO:0000313" key="3">
    <source>
        <dbReference type="EMBL" id="RHW32925.1"/>
    </source>
</evidence>
<name>A0A417YIM5_9BACI</name>
<dbReference type="Gene3D" id="3.30.750.24">
    <property type="entry name" value="STAS domain"/>
    <property type="match status" value="1"/>
</dbReference>
<accession>A0A417YIM5</accession>
<dbReference type="PANTHER" id="PTHR33745:SF3">
    <property type="entry name" value="RSBT CO-ANTAGONIST PROTEIN RSBRC"/>
    <property type="match status" value="1"/>
</dbReference>
<dbReference type="PROSITE" id="PS50801">
    <property type="entry name" value="STAS"/>
    <property type="match status" value="1"/>
</dbReference>
<proteinExistence type="predicted"/>
<keyword evidence="4" id="KW-1185">Reference proteome</keyword>
<dbReference type="PANTHER" id="PTHR33745">
    <property type="entry name" value="RSBT ANTAGONIST PROTEIN RSBS-RELATED"/>
    <property type="match status" value="1"/>
</dbReference>
<feature type="domain" description="STAS" evidence="2">
    <location>
        <begin position="158"/>
        <end position="270"/>
    </location>
</feature>
<dbReference type="Proteomes" id="UP000285456">
    <property type="component" value="Unassembled WGS sequence"/>
</dbReference>
<comment type="caution">
    <text evidence="3">The sequence shown here is derived from an EMBL/GenBank/DDBJ whole genome shotgun (WGS) entry which is preliminary data.</text>
</comment>
<dbReference type="InterPro" id="IPR002645">
    <property type="entry name" value="STAS_dom"/>
</dbReference>
<evidence type="ECO:0000313" key="4">
    <source>
        <dbReference type="Proteomes" id="UP000285456"/>
    </source>
</evidence>
<dbReference type="InterPro" id="IPR036513">
    <property type="entry name" value="STAS_dom_sf"/>
</dbReference>
<gene>
    <name evidence="3" type="ORF">D1B32_07705</name>
</gene>
<organism evidence="3 4">
    <name type="scientific">Oceanobacillus profundus</name>
    <dbReference type="NCBI Taxonomy" id="372463"/>
    <lineage>
        <taxon>Bacteria</taxon>
        <taxon>Bacillati</taxon>
        <taxon>Bacillota</taxon>
        <taxon>Bacilli</taxon>
        <taxon>Bacillales</taxon>
        <taxon>Bacillaceae</taxon>
        <taxon>Oceanobacillus</taxon>
    </lineage>
</organism>
<dbReference type="InterPro" id="IPR051932">
    <property type="entry name" value="Bact_StressResp_Reg"/>
</dbReference>
<dbReference type="Pfam" id="PF01740">
    <property type="entry name" value="STAS"/>
    <property type="match status" value="1"/>
</dbReference>